<evidence type="ECO:0000313" key="5">
    <source>
        <dbReference type="Proteomes" id="UP001178507"/>
    </source>
</evidence>
<dbReference type="AlphaFoldDB" id="A0AA36IK58"/>
<dbReference type="InterPro" id="IPR000261">
    <property type="entry name" value="EH_dom"/>
</dbReference>
<dbReference type="GO" id="GO:0005509">
    <property type="term" value="F:calcium ion binding"/>
    <property type="evidence" value="ECO:0007669"/>
    <property type="project" value="InterPro"/>
</dbReference>
<keyword evidence="5" id="KW-1185">Reference proteome</keyword>
<evidence type="ECO:0000313" key="4">
    <source>
        <dbReference type="EMBL" id="CAJ1388223.1"/>
    </source>
</evidence>
<evidence type="ECO:0000256" key="2">
    <source>
        <dbReference type="SAM" id="MobiDB-lite"/>
    </source>
</evidence>
<dbReference type="Gene3D" id="1.10.238.10">
    <property type="entry name" value="EF-hand"/>
    <property type="match status" value="2"/>
</dbReference>
<dbReference type="PROSITE" id="PS50222">
    <property type="entry name" value="EF_HAND_2"/>
    <property type="match status" value="3"/>
</dbReference>
<dbReference type="SUPFAM" id="SSF47473">
    <property type="entry name" value="EF-hand"/>
    <property type="match status" value="1"/>
</dbReference>
<dbReference type="SMART" id="SM00054">
    <property type="entry name" value="EFh"/>
    <property type="match status" value="3"/>
</dbReference>
<feature type="compositionally biased region" description="Basic and acidic residues" evidence="2">
    <location>
        <begin position="176"/>
        <end position="186"/>
    </location>
</feature>
<feature type="region of interest" description="Disordered" evidence="2">
    <location>
        <begin position="70"/>
        <end position="138"/>
    </location>
</feature>
<keyword evidence="1" id="KW-0106">Calcium</keyword>
<feature type="domain" description="EF-hand" evidence="3">
    <location>
        <begin position="353"/>
        <end position="388"/>
    </location>
</feature>
<feature type="compositionally biased region" description="Basic residues" evidence="2">
    <location>
        <begin position="122"/>
        <end position="132"/>
    </location>
</feature>
<name>A0AA36IK58_9DINO</name>
<gene>
    <name evidence="4" type="ORF">EVOR1521_LOCUS14145</name>
</gene>
<proteinExistence type="predicted"/>
<feature type="domain" description="EF-hand" evidence="3">
    <location>
        <begin position="253"/>
        <end position="288"/>
    </location>
</feature>
<comment type="caution">
    <text evidence="4">The sequence shown here is derived from an EMBL/GenBank/DDBJ whole genome shotgun (WGS) entry which is preliminary data.</text>
</comment>
<protein>
    <recommendedName>
        <fullName evidence="3">EF-hand domain-containing protein</fullName>
    </recommendedName>
</protein>
<feature type="region of interest" description="Disordered" evidence="2">
    <location>
        <begin position="152"/>
        <end position="198"/>
    </location>
</feature>
<feature type="domain" description="EF-hand" evidence="3">
    <location>
        <begin position="312"/>
        <end position="347"/>
    </location>
</feature>
<sequence>MDEPIPDRLVDMLRRAADFEQQSLERSTSSRRSRFTQSCQSFRTRTSVASSRLSRAVSLRQQTNRVLATRVRQSPGSPKNGKNRFGQMARTTSDVFRLPEIPGAGDKEQGVDASKVAPKGAAKPKSRLKKRRDSGPQDVSIEAAQAFWNLTTATEARQEKQKRSGAGRHGSTGAKDTSDGTADRYRGSPSGPGVPELSRRLGMPQQVAKEAAQLFQRFADIPRNGGIFDGKLKIAQLEKVLVALCDVGDVSELSSDFTERAFKAADRDTGGFIDLEEFAVWYSSFCFAEEVTVKPQVRQTRELARQMGLEIWAIEKFRVAFDKYDADGSGEIEFDEFSDMVQELLKIPSGHELPYDRLMTMWRSADMQQKGFLDFKEFCFFYVRMVSMEEGCDPIRDYYRNVRSVPVAPM</sequence>
<dbReference type="InterPro" id="IPR002048">
    <property type="entry name" value="EF_hand_dom"/>
</dbReference>
<evidence type="ECO:0000256" key="1">
    <source>
        <dbReference type="ARBA" id="ARBA00022837"/>
    </source>
</evidence>
<dbReference type="PROSITE" id="PS00018">
    <property type="entry name" value="EF_HAND_1"/>
    <property type="match status" value="2"/>
</dbReference>
<reference evidence="4" key="1">
    <citation type="submission" date="2023-08" db="EMBL/GenBank/DDBJ databases">
        <authorList>
            <person name="Chen Y."/>
            <person name="Shah S."/>
            <person name="Dougan E. K."/>
            <person name="Thang M."/>
            <person name="Chan C."/>
        </authorList>
    </citation>
    <scope>NUCLEOTIDE SEQUENCE</scope>
</reference>
<evidence type="ECO:0000259" key="3">
    <source>
        <dbReference type="PROSITE" id="PS50222"/>
    </source>
</evidence>
<dbReference type="Pfam" id="PF12763">
    <property type="entry name" value="EH"/>
    <property type="match status" value="1"/>
</dbReference>
<dbReference type="Pfam" id="PF13202">
    <property type="entry name" value="EF-hand_5"/>
    <property type="match status" value="1"/>
</dbReference>
<accession>A0AA36IK58</accession>
<dbReference type="InterPro" id="IPR018247">
    <property type="entry name" value="EF_Hand_1_Ca_BS"/>
</dbReference>
<dbReference type="Proteomes" id="UP001178507">
    <property type="component" value="Unassembled WGS sequence"/>
</dbReference>
<dbReference type="Pfam" id="PF00036">
    <property type="entry name" value="EF-hand_1"/>
    <property type="match status" value="1"/>
</dbReference>
<dbReference type="InterPro" id="IPR011992">
    <property type="entry name" value="EF-hand-dom_pair"/>
</dbReference>
<dbReference type="EMBL" id="CAUJNA010001657">
    <property type="protein sequence ID" value="CAJ1388223.1"/>
    <property type="molecule type" value="Genomic_DNA"/>
</dbReference>
<organism evidence="4 5">
    <name type="scientific">Effrenium voratum</name>
    <dbReference type="NCBI Taxonomy" id="2562239"/>
    <lineage>
        <taxon>Eukaryota</taxon>
        <taxon>Sar</taxon>
        <taxon>Alveolata</taxon>
        <taxon>Dinophyceae</taxon>
        <taxon>Suessiales</taxon>
        <taxon>Symbiodiniaceae</taxon>
        <taxon>Effrenium</taxon>
    </lineage>
</organism>
<dbReference type="CDD" id="cd00051">
    <property type="entry name" value="EFh"/>
    <property type="match status" value="2"/>
</dbReference>